<keyword evidence="2 8" id="KW-0489">Methyltransferase</keyword>
<evidence type="ECO:0000256" key="6">
    <source>
        <dbReference type="ARBA" id="ARBA00047942"/>
    </source>
</evidence>
<dbReference type="RefSeq" id="WP_318595275.1">
    <property type="nucleotide sequence ID" value="NZ_JAWSTH010000002.1"/>
</dbReference>
<keyword evidence="4" id="KW-0949">S-adenosyl-L-methionine</keyword>
<reference evidence="8 9" key="2">
    <citation type="submission" date="2023-10" db="EMBL/GenBank/DDBJ databases">
        <authorList>
            <person name="Han X.F."/>
        </authorList>
    </citation>
    <scope>NUCLEOTIDE SEQUENCE [LARGE SCALE GENOMIC DNA]</scope>
    <source>
        <strain evidence="8 9">KCTC 39840</strain>
    </source>
</reference>
<evidence type="ECO:0000256" key="1">
    <source>
        <dbReference type="ARBA" id="ARBA00011900"/>
    </source>
</evidence>
<dbReference type="EC" id="2.1.1.72" evidence="1"/>
<gene>
    <name evidence="8" type="ORF">R7226_01605</name>
</gene>
<proteinExistence type="predicted"/>
<keyword evidence="3" id="KW-0808">Transferase</keyword>
<feature type="domain" description="DNA methylase adenine-specific" evidence="7">
    <location>
        <begin position="123"/>
        <end position="251"/>
    </location>
</feature>
<dbReference type="InterPro" id="IPR029063">
    <property type="entry name" value="SAM-dependent_MTases_sf"/>
</dbReference>
<keyword evidence="5" id="KW-0680">Restriction system</keyword>
<comment type="catalytic activity">
    <reaction evidence="6">
        <text>a 2'-deoxyadenosine in DNA + S-adenosyl-L-methionine = an N(6)-methyl-2'-deoxyadenosine in DNA + S-adenosyl-L-homocysteine + H(+)</text>
        <dbReference type="Rhea" id="RHEA:15197"/>
        <dbReference type="Rhea" id="RHEA-COMP:12418"/>
        <dbReference type="Rhea" id="RHEA-COMP:12419"/>
        <dbReference type="ChEBI" id="CHEBI:15378"/>
        <dbReference type="ChEBI" id="CHEBI:57856"/>
        <dbReference type="ChEBI" id="CHEBI:59789"/>
        <dbReference type="ChEBI" id="CHEBI:90615"/>
        <dbReference type="ChEBI" id="CHEBI:90616"/>
        <dbReference type="EC" id="2.1.1.72"/>
    </reaction>
</comment>
<name>A0ABU4HLV4_9ACTN</name>
<dbReference type="Proteomes" id="UP001284601">
    <property type="component" value="Unassembled WGS sequence"/>
</dbReference>
<organism evidence="8 9">
    <name type="scientific">Conexibacter stalactiti</name>
    <dbReference type="NCBI Taxonomy" id="1940611"/>
    <lineage>
        <taxon>Bacteria</taxon>
        <taxon>Bacillati</taxon>
        <taxon>Actinomycetota</taxon>
        <taxon>Thermoleophilia</taxon>
        <taxon>Solirubrobacterales</taxon>
        <taxon>Conexibacteraceae</taxon>
        <taxon>Conexibacter</taxon>
    </lineage>
</organism>
<evidence type="ECO:0000313" key="8">
    <source>
        <dbReference type="EMBL" id="MDW5593014.1"/>
    </source>
</evidence>
<dbReference type="Gene3D" id="3.40.50.150">
    <property type="entry name" value="Vaccinia Virus protein VP39"/>
    <property type="match status" value="1"/>
</dbReference>
<dbReference type="PANTHER" id="PTHR42933">
    <property type="entry name" value="SLR6095 PROTEIN"/>
    <property type="match status" value="1"/>
</dbReference>
<evidence type="ECO:0000256" key="4">
    <source>
        <dbReference type="ARBA" id="ARBA00022691"/>
    </source>
</evidence>
<evidence type="ECO:0000259" key="7">
    <source>
        <dbReference type="Pfam" id="PF02384"/>
    </source>
</evidence>
<evidence type="ECO:0000313" key="9">
    <source>
        <dbReference type="Proteomes" id="UP001284601"/>
    </source>
</evidence>
<evidence type="ECO:0000256" key="5">
    <source>
        <dbReference type="ARBA" id="ARBA00022747"/>
    </source>
</evidence>
<protein>
    <recommendedName>
        <fullName evidence="1">site-specific DNA-methyltransferase (adenine-specific)</fullName>
        <ecNumber evidence="1">2.1.1.72</ecNumber>
    </recommendedName>
</protein>
<dbReference type="InterPro" id="IPR051537">
    <property type="entry name" value="DNA_Adenine_Mtase"/>
</dbReference>
<dbReference type="GO" id="GO:0008168">
    <property type="term" value="F:methyltransferase activity"/>
    <property type="evidence" value="ECO:0007669"/>
    <property type="project" value="UniProtKB-KW"/>
</dbReference>
<dbReference type="SUPFAM" id="SSF53335">
    <property type="entry name" value="S-adenosyl-L-methionine-dependent methyltransferases"/>
    <property type="match status" value="1"/>
</dbReference>
<dbReference type="PRINTS" id="PR00507">
    <property type="entry name" value="N12N6MTFRASE"/>
</dbReference>
<dbReference type="Pfam" id="PF02384">
    <property type="entry name" value="N6_Mtase"/>
    <property type="match status" value="1"/>
</dbReference>
<sequence length="283" mass="30437">MSRRLHLTTLLGFSGERHSAEHALAFLFLRLLGTSLPGTSSSSTAWDGLADVPGDCLGSVLDETCRGCEKLWPALTGFFDGVEFTRCSASSLQRSVERVERVVASYPSATCLAEAYQTTRSLTTAQWQGAFFTPYSLARVLAQVQEPSPTDWVLDPACGGGVMLVAALDVARELHGTTAALALTLIGVELDPRTAAIARASLVLAGAHPDQFWIGCGNALAQPLVGFDRRRGRLQPLQCTLSLANPPFGRAASVGARFEGGKPLVVPDRVLYRLIPRRREESR</sequence>
<keyword evidence="9" id="KW-1185">Reference proteome</keyword>
<dbReference type="PANTHER" id="PTHR42933:SF3">
    <property type="entry name" value="TYPE I RESTRICTION ENZYME MJAVIII METHYLASE SUBUNIT"/>
    <property type="match status" value="1"/>
</dbReference>
<reference evidence="9" key="1">
    <citation type="submission" date="2023-07" db="EMBL/GenBank/DDBJ databases">
        <title>Conexibacter stalactiti sp. nov., isolated from stalactites in a lava cave and emended description of the genus Conexibacter.</title>
        <authorList>
            <person name="Lee S.D."/>
        </authorList>
    </citation>
    <scope>NUCLEOTIDE SEQUENCE [LARGE SCALE GENOMIC DNA]</scope>
    <source>
        <strain evidence="9">KCTC 39840</strain>
    </source>
</reference>
<dbReference type="InterPro" id="IPR003356">
    <property type="entry name" value="DNA_methylase_A-5"/>
</dbReference>
<dbReference type="EMBL" id="JAWSTH010000002">
    <property type="protein sequence ID" value="MDW5593014.1"/>
    <property type="molecule type" value="Genomic_DNA"/>
</dbReference>
<accession>A0ABU4HLV4</accession>
<dbReference type="GO" id="GO:0032259">
    <property type="term" value="P:methylation"/>
    <property type="evidence" value="ECO:0007669"/>
    <property type="project" value="UniProtKB-KW"/>
</dbReference>
<evidence type="ECO:0000256" key="2">
    <source>
        <dbReference type="ARBA" id="ARBA00022603"/>
    </source>
</evidence>
<comment type="caution">
    <text evidence="8">The sequence shown here is derived from an EMBL/GenBank/DDBJ whole genome shotgun (WGS) entry which is preliminary data.</text>
</comment>
<evidence type="ECO:0000256" key="3">
    <source>
        <dbReference type="ARBA" id="ARBA00022679"/>
    </source>
</evidence>